<dbReference type="GO" id="GO:0008061">
    <property type="term" value="F:chitin binding"/>
    <property type="evidence" value="ECO:0007669"/>
    <property type="project" value="UniProtKB-KW"/>
</dbReference>
<evidence type="ECO:0000313" key="8">
    <source>
        <dbReference type="Proteomes" id="UP000001056"/>
    </source>
</evidence>
<dbReference type="VEuPathDB" id="FungiDB:CHGG_03555"/>
<name>Q2H899_CHAGB</name>
<feature type="domain" description="LysM" evidence="6">
    <location>
        <begin position="485"/>
        <end position="534"/>
    </location>
</feature>
<dbReference type="InterPro" id="IPR036779">
    <property type="entry name" value="LysM_dom_sf"/>
</dbReference>
<keyword evidence="5" id="KW-0732">Signal</keyword>
<dbReference type="HOGENOM" id="CLU_010591_8_2_1"/>
<dbReference type="SMART" id="SM00257">
    <property type="entry name" value="LysM"/>
    <property type="match status" value="5"/>
</dbReference>
<feature type="compositionally biased region" description="Low complexity" evidence="4">
    <location>
        <begin position="168"/>
        <end position="195"/>
    </location>
</feature>
<dbReference type="STRING" id="306901.Q2H899"/>
<evidence type="ECO:0000256" key="5">
    <source>
        <dbReference type="SAM" id="SignalP"/>
    </source>
</evidence>
<sequence length="667" mass="71078">MAFGSKSSVVMLWAALGSLLVLPGHVAAQDTSPGGDTFPDTAWDCSGWHTVVTGDDCSTIQKQYNITADQFFKWNPSVSKDCLTNFWLKNAYCVRVGAPGPTMDGIAPNCNKWHTVVEGDDCSTIQKQYNITADQFFTWNPAVSKDCITNFWLESSYCVGINKDIKPSSSSTQGSTKTTTSSASSSTRSVIRTSSPYSTRVPVTSYSESAPYTATAFPPQHTQPGQPANCNRWHWAAPGESCEGIVNLYGARLTEKQLHEYNPTLGEDCSGLYFGWYICIGVQAKGSSSIGWYTSQDGNASIPEPTEFVRPPATYVQNFTAQPQQSGIPASCQNFYQAESGDTCNTILGIYNYITKDQFFAWNPALSKNCNGLLSGVYYCVANFASSDLPLPPTLTASASPTATGTTQDCKAWYLAVGNDDSRVHRPLIRNLLRVSVRSDCSNLRLDTYYCVATPSTPTTRTEPAPTTPSGSRPTQSGLTADCTRFWLVSRDDTCASIASAARISSSALHAWNPALGNGGDDCAGLKPDYYVCVSTDPVTNAPGSTVTLPGDGSGPTRTTTMTSKPPVSSASATAGPGEPVTTPSPAIPGMVDGCVRFYFRGPEAADLYCYDLAAAAGISLEDFYAWNAGVGTDCAGLWADTWYCIGISGSHTTISSGTPKPPAATA</sequence>
<evidence type="ECO:0000256" key="4">
    <source>
        <dbReference type="SAM" id="MobiDB-lite"/>
    </source>
</evidence>
<evidence type="ECO:0000313" key="7">
    <source>
        <dbReference type="EMBL" id="EAQ91620.1"/>
    </source>
</evidence>
<feature type="domain" description="LysM" evidence="6">
    <location>
        <begin position="232"/>
        <end position="280"/>
    </location>
</feature>
<feature type="compositionally biased region" description="Low complexity" evidence="4">
    <location>
        <begin position="457"/>
        <end position="469"/>
    </location>
</feature>
<feature type="signal peptide" evidence="5">
    <location>
        <begin position="1"/>
        <end position="28"/>
    </location>
</feature>
<feature type="region of interest" description="Disordered" evidence="4">
    <location>
        <begin position="457"/>
        <end position="477"/>
    </location>
</feature>
<dbReference type="OMA" id="CNKFYDV"/>
<dbReference type="Gene3D" id="3.10.350.10">
    <property type="entry name" value="LysM domain"/>
    <property type="match status" value="6"/>
</dbReference>
<dbReference type="Proteomes" id="UP000001056">
    <property type="component" value="Unassembled WGS sequence"/>
</dbReference>
<feature type="domain" description="LysM" evidence="6">
    <location>
        <begin position="47"/>
        <end position="94"/>
    </location>
</feature>
<keyword evidence="1" id="KW-0147">Chitin-binding</keyword>
<keyword evidence="2" id="KW-0843">Virulence</keyword>
<gene>
    <name evidence="7" type="ORF">CHGG_03555</name>
</gene>
<feature type="region of interest" description="Disordered" evidence="4">
    <location>
        <begin position="166"/>
        <end position="196"/>
    </location>
</feature>
<feature type="chain" id="PRO_5004208931" description="LysM domain-containing protein" evidence="5">
    <location>
        <begin position="29"/>
        <end position="667"/>
    </location>
</feature>
<evidence type="ECO:0000256" key="2">
    <source>
        <dbReference type="ARBA" id="ARBA00023026"/>
    </source>
</evidence>
<dbReference type="EMBL" id="CH408030">
    <property type="protein sequence ID" value="EAQ91620.1"/>
    <property type="molecule type" value="Genomic_DNA"/>
</dbReference>
<feature type="domain" description="LysM" evidence="6">
    <location>
        <begin position="334"/>
        <end position="381"/>
    </location>
</feature>
<dbReference type="AlphaFoldDB" id="Q2H899"/>
<dbReference type="InParanoid" id="Q2H899"/>
<feature type="domain" description="LysM" evidence="6">
    <location>
        <begin position="112"/>
        <end position="159"/>
    </location>
</feature>
<comment type="similarity">
    <text evidence="3">Belongs to the secreted LysM effector family.</text>
</comment>
<dbReference type="CDD" id="cd00118">
    <property type="entry name" value="LysM"/>
    <property type="match status" value="2"/>
</dbReference>
<dbReference type="PANTHER" id="PTHR34997:SF18">
    <property type="entry name" value="LYSM DOMAIN-CONTAINING PROTEIN"/>
    <property type="match status" value="1"/>
</dbReference>
<evidence type="ECO:0000256" key="3">
    <source>
        <dbReference type="ARBA" id="ARBA00044955"/>
    </source>
</evidence>
<evidence type="ECO:0000259" key="6">
    <source>
        <dbReference type="PROSITE" id="PS51782"/>
    </source>
</evidence>
<reference evidence="8" key="1">
    <citation type="journal article" date="2015" name="Genome Announc.">
        <title>Draft genome sequence of the cellulolytic fungus Chaetomium globosum.</title>
        <authorList>
            <person name="Cuomo C.A."/>
            <person name="Untereiner W.A."/>
            <person name="Ma L.-J."/>
            <person name="Grabherr M."/>
            <person name="Birren B.W."/>
        </authorList>
    </citation>
    <scope>NUCLEOTIDE SEQUENCE [LARGE SCALE GENOMIC DNA]</scope>
    <source>
        <strain evidence="8">ATCC 6205 / CBS 148.51 / DSM 1962 / NBRC 6347 / NRRL 1970</strain>
    </source>
</reference>
<dbReference type="Pfam" id="PF01476">
    <property type="entry name" value="LysM"/>
    <property type="match status" value="3"/>
</dbReference>
<dbReference type="GeneID" id="4388383"/>
<protein>
    <recommendedName>
        <fullName evidence="6">LysM domain-containing protein</fullName>
    </recommendedName>
</protein>
<keyword evidence="8" id="KW-1185">Reference proteome</keyword>
<dbReference type="OrthoDB" id="5985073at2759"/>
<feature type="region of interest" description="Disordered" evidence="4">
    <location>
        <begin position="542"/>
        <end position="585"/>
    </location>
</feature>
<dbReference type="RefSeq" id="XP_001230071.1">
    <property type="nucleotide sequence ID" value="XM_001230070.1"/>
</dbReference>
<evidence type="ECO:0000256" key="1">
    <source>
        <dbReference type="ARBA" id="ARBA00022669"/>
    </source>
</evidence>
<proteinExistence type="inferred from homology"/>
<dbReference type="InterPro" id="IPR018392">
    <property type="entry name" value="LysM"/>
</dbReference>
<dbReference type="PROSITE" id="PS51782">
    <property type="entry name" value="LYSM"/>
    <property type="match status" value="5"/>
</dbReference>
<dbReference type="InterPro" id="IPR052210">
    <property type="entry name" value="LysM1-like"/>
</dbReference>
<dbReference type="PANTHER" id="PTHR34997">
    <property type="entry name" value="AM15"/>
    <property type="match status" value="1"/>
</dbReference>
<organism evidence="7 8">
    <name type="scientific">Chaetomium globosum (strain ATCC 6205 / CBS 148.51 / DSM 1962 / NBRC 6347 / NRRL 1970)</name>
    <name type="common">Soil fungus</name>
    <dbReference type="NCBI Taxonomy" id="306901"/>
    <lineage>
        <taxon>Eukaryota</taxon>
        <taxon>Fungi</taxon>
        <taxon>Dikarya</taxon>
        <taxon>Ascomycota</taxon>
        <taxon>Pezizomycotina</taxon>
        <taxon>Sordariomycetes</taxon>
        <taxon>Sordariomycetidae</taxon>
        <taxon>Sordariales</taxon>
        <taxon>Chaetomiaceae</taxon>
        <taxon>Chaetomium</taxon>
    </lineage>
</organism>
<feature type="compositionally biased region" description="Polar residues" evidence="4">
    <location>
        <begin position="556"/>
        <end position="573"/>
    </location>
</feature>
<dbReference type="SUPFAM" id="SSF54106">
    <property type="entry name" value="LysM domain"/>
    <property type="match status" value="3"/>
</dbReference>
<dbReference type="eggNOG" id="KOG2806">
    <property type="taxonomic scope" value="Eukaryota"/>
</dbReference>
<accession>Q2H899</accession>